<proteinExistence type="predicted"/>
<gene>
    <name evidence="1" type="ORF">Solivirus1_77</name>
</gene>
<reference evidence="1" key="1">
    <citation type="submission" date="2018-10" db="EMBL/GenBank/DDBJ databases">
        <title>Hidden diversity of soil giant viruses.</title>
        <authorList>
            <person name="Schulz F."/>
            <person name="Alteio L."/>
            <person name="Goudeau D."/>
            <person name="Ryan E.M."/>
            <person name="Malmstrom R.R."/>
            <person name="Blanchard J."/>
            <person name="Woyke T."/>
        </authorList>
    </citation>
    <scope>NUCLEOTIDE SEQUENCE</scope>
    <source>
        <strain evidence="1">SOV1</strain>
    </source>
</reference>
<evidence type="ECO:0000313" key="1">
    <source>
        <dbReference type="EMBL" id="AYV85920.1"/>
    </source>
</evidence>
<sequence>MSIDLAGERGKKELLISLPFEDFQRVCSTNKEFNSYCNEYPHSEELFKERSYRWIHPDYFQFKEPIMTWKDFYLRVVNLTREIASGKRTSIIAHNAAYQGNIFELRILEKFDPNFNFSPHDSEIIFAAIYGDKPQILEWAKSHGVLPTEIDYQDAKERNRENVVKWMEANGIGKRLLI</sequence>
<protein>
    <submittedName>
        <fullName evidence="1">Uncharacterized protein</fullName>
    </submittedName>
</protein>
<organism evidence="1">
    <name type="scientific">Solivirus sp</name>
    <dbReference type="NCBI Taxonomy" id="2487772"/>
    <lineage>
        <taxon>Viruses</taxon>
        <taxon>Pithoviruses</taxon>
    </lineage>
</organism>
<accession>A0A3G5AFF3</accession>
<name>A0A3G5AFF3_9VIRU</name>
<dbReference type="EMBL" id="MK072489">
    <property type="protein sequence ID" value="AYV85920.1"/>
    <property type="molecule type" value="Genomic_DNA"/>
</dbReference>